<evidence type="ECO:0000256" key="3">
    <source>
        <dbReference type="ARBA" id="ARBA00022525"/>
    </source>
</evidence>
<evidence type="ECO:0000256" key="5">
    <source>
        <dbReference type="ARBA" id="ARBA00022729"/>
    </source>
</evidence>
<dbReference type="Proteomes" id="UP000008281">
    <property type="component" value="Unassembled WGS sequence"/>
</dbReference>
<feature type="domain" description="Peptidase A1" evidence="13">
    <location>
        <begin position="67"/>
        <end position="387"/>
    </location>
</feature>
<keyword evidence="10" id="KW-0325">Glycoprotein</keyword>
<evidence type="ECO:0000256" key="12">
    <source>
        <dbReference type="SAM" id="SignalP"/>
    </source>
</evidence>
<sequence>MTRRLIVLFALLGFASAAQFSVPLRKSGSLRQKMIKEGRYSEYLLQRKTMQLSTGKQGLFDTMDEFYLAYIFLGTPDQPFRVSVDTASSVLWVLDVNCDSFNCNEPVQNVPLKDTYNSSASSTFKDSDKNFLFPYPYQGTTKVYGLLGKEKVSMARFTLTNQDFIRATVVPDFYTEQPVDGVFGLGWPDQQELKGVGTPMQTLLPQLDQPIFTIWMQRADNATKESSGSITYGGFDGEACDKNIQYLPLAQPGVWGFFVEGWSMGSFKGTQNETAISASSSGWTGVPTAAFSHILKATKAKFDWELNAYTVSCSTIERQPDLNLNIGGNIYTIKSLDYVLDLGLNNGQCALAFFSSAKMNADWILGESFIRGYCHVYDFGNSRVGLSKFVKRD</sequence>
<dbReference type="PROSITE" id="PS51767">
    <property type="entry name" value="PEPTIDASE_A1"/>
    <property type="match status" value="1"/>
</dbReference>
<dbReference type="PANTHER" id="PTHR47966:SF8">
    <property type="entry name" value="ASPARTIC PROTEASE 1-RELATED"/>
    <property type="match status" value="1"/>
</dbReference>
<feature type="chain" id="PRO_5003176287" description="Peptidase A1 domain-containing protein" evidence="12">
    <location>
        <begin position="18"/>
        <end position="393"/>
    </location>
</feature>
<evidence type="ECO:0000256" key="6">
    <source>
        <dbReference type="ARBA" id="ARBA00022750"/>
    </source>
</evidence>
<dbReference type="InterPro" id="IPR001461">
    <property type="entry name" value="Aspartic_peptidase_A1"/>
</dbReference>
<dbReference type="KEGG" id="crq:GCK72_020944"/>
<evidence type="ECO:0000256" key="11">
    <source>
        <dbReference type="PIRSR" id="PIRSR601461-2"/>
    </source>
</evidence>
<feature type="signal peptide" evidence="12">
    <location>
        <begin position="1"/>
        <end position="17"/>
    </location>
</feature>
<reference evidence="14" key="1">
    <citation type="submission" date="2007-07" db="EMBL/GenBank/DDBJ databases">
        <title>PCAP assembly of the Caenorhabditis remanei genome.</title>
        <authorList>
            <consortium name="The Caenorhabditis remanei Sequencing Consortium"/>
            <person name="Wilson R.K."/>
        </authorList>
    </citation>
    <scope>NUCLEOTIDE SEQUENCE [LARGE SCALE GENOMIC DNA]</scope>
    <source>
        <strain evidence="14">PB4641</strain>
    </source>
</reference>
<keyword evidence="3" id="KW-0964">Secreted</keyword>
<dbReference type="HOGENOM" id="CLU_013253_3_4_1"/>
<dbReference type="InterPro" id="IPR033121">
    <property type="entry name" value="PEPTIDASE_A1"/>
</dbReference>
<dbReference type="InParanoid" id="E3MTF5"/>
<name>E3MTF5_CAERE</name>
<protein>
    <recommendedName>
        <fullName evidence="13">Peptidase A1 domain-containing protein</fullName>
    </recommendedName>
</protein>
<dbReference type="RefSeq" id="XP_003100518.2">
    <property type="nucleotide sequence ID" value="XM_003100470.2"/>
</dbReference>
<dbReference type="AlphaFoldDB" id="E3MTF5"/>
<evidence type="ECO:0000256" key="2">
    <source>
        <dbReference type="ARBA" id="ARBA00007447"/>
    </source>
</evidence>
<dbReference type="GO" id="GO:0004190">
    <property type="term" value="F:aspartic-type endopeptidase activity"/>
    <property type="evidence" value="ECO:0007669"/>
    <property type="project" value="UniProtKB-KW"/>
</dbReference>
<dbReference type="InterPro" id="IPR034164">
    <property type="entry name" value="Pepsin-like_dom"/>
</dbReference>
<evidence type="ECO:0000256" key="4">
    <source>
        <dbReference type="ARBA" id="ARBA00022670"/>
    </source>
</evidence>
<dbReference type="PANTHER" id="PTHR47966">
    <property type="entry name" value="BETA-SITE APP-CLEAVING ENZYME, ISOFORM A-RELATED"/>
    <property type="match status" value="1"/>
</dbReference>
<dbReference type="MEROPS" id="A01.053"/>
<evidence type="ECO:0000313" key="15">
    <source>
        <dbReference type="Proteomes" id="UP000008281"/>
    </source>
</evidence>
<dbReference type="CTD" id="9814793"/>
<feature type="disulfide bond" evidence="11">
    <location>
        <begin position="313"/>
        <end position="349"/>
    </location>
</feature>
<keyword evidence="4" id="KW-0645">Protease</keyword>
<evidence type="ECO:0000259" key="13">
    <source>
        <dbReference type="PROSITE" id="PS51767"/>
    </source>
</evidence>
<organism evidence="15">
    <name type="scientific">Caenorhabditis remanei</name>
    <name type="common">Caenorhabditis vulgaris</name>
    <dbReference type="NCBI Taxonomy" id="31234"/>
    <lineage>
        <taxon>Eukaryota</taxon>
        <taxon>Metazoa</taxon>
        <taxon>Ecdysozoa</taxon>
        <taxon>Nematoda</taxon>
        <taxon>Chromadorea</taxon>
        <taxon>Rhabditida</taxon>
        <taxon>Rhabditina</taxon>
        <taxon>Rhabditomorpha</taxon>
        <taxon>Rhabditoidea</taxon>
        <taxon>Rhabditidae</taxon>
        <taxon>Peloderinae</taxon>
        <taxon>Caenorhabditis</taxon>
    </lineage>
</organism>
<evidence type="ECO:0000313" key="14">
    <source>
        <dbReference type="EMBL" id="EFP08727.1"/>
    </source>
</evidence>
<evidence type="ECO:0000256" key="8">
    <source>
        <dbReference type="ARBA" id="ARBA00023145"/>
    </source>
</evidence>
<keyword evidence="7" id="KW-0378">Hydrolase</keyword>
<gene>
    <name evidence="14" type="ORF">CRE_19876</name>
</gene>
<dbReference type="SUPFAM" id="SSF50630">
    <property type="entry name" value="Acid proteases"/>
    <property type="match status" value="1"/>
</dbReference>
<accession>E3MTF5</accession>
<proteinExistence type="inferred from homology"/>
<dbReference type="GeneID" id="9814793"/>
<dbReference type="STRING" id="31234.E3MTF5"/>
<dbReference type="GO" id="GO:0006508">
    <property type="term" value="P:proteolysis"/>
    <property type="evidence" value="ECO:0007669"/>
    <property type="project" value="UniProtKB-KW"/>
</dbReference>
<dbReference type="PRINTS" id="PR00792">
    <property type="entry name" value="PEPSIN"/>
</dbReference>
<keyword evidence="15" id="KW-1185">Reference proteome</keyword>
<keyword evidence="8" id="KW-0865">Zymogen</keyword>
<comment type="subcellular location">
    <subcellularLocation>
        <location evidence="1">Secreted</location>
    </subcellularLocation>
</comment>
<dbReference type="Gene3D" id="2.40.70.10">
    <property type="entry name" value="Acid Proteases"/>
    <property type="match status" value="2"/>
</dbReference>
<evidence type="ECO:0000256" key="7">
    <source>
        <dbReference type="ARBA" id="ARBA00022801"/>
    </source>
</evidence>
<dbReference type="EMBL" id="DS268476">
    <property type="protein sequence ID" value="EFP08727.1"/>
    <property type="molecule type" value="Genomic_DNA"/>
</dbReference>
<dbReference type="eggNOG" id="KOG1339">
    <property type="taxonomic scope" value="Eukaryota"/>
</dbReference>
<keyword evidence="6" id="KW-0064">Aspartyl protease</keyword>
<keyword evidence="5 12" id="KW-0732">Signal</keyword>
<dbReference type="CDD" id="cd05471">
    <property type="entry name" value="pepsin_like"/>
    <property type="match status" value="1"/>
</dbReference>
<keyword evidence="9 11" id="KW-1015">Disulfide bond</keyword>
<comment type="similarity">
    <text evidence="2">Belongs to the peptidase A1 family.</text>
</comment>
<evidence type="ECO:0000256" key="1">
    <source>
        <dbReference type="ARBA" id="ARBA00004613"/>
    </source>
</evidence>
<dbReference type="FunFam" id="2.40.70.10:FF:000058">
    <property type="entry name" value="ASpartyl Protease"/>
    <property type="match status" value="1"/>
</dbReference>
<dbReference type="GO" id="GO:0005764">
    <property type="term" value="C:lysosome"/>
    <property type="evidence" value="ECO:0007669"/>
    <property type="project" value="TreeGrafter"/>
</dbReference>
<dbReference type="GO" id="GO:0005576">
    <property type="term" value="C:extracellular region"/>
    <property type="evidence" value="ECO:0007669"/>
    <property type="project" value="UniProtKB-SubCell"/>
</dbReference>
<dbReference type="Pfam" id="PF00026">
    <property type="entry name" value="Asp"/>
    <property type="match status" value="1"/>
</dbReference>
<evidence type="ECO:0000256" key="10">
    <source>
        <dbReference type="ARBA" id="ARBA00023180"/>
    </source>
</evidence>
<dbReference type="OrthoDB" id="5853681at2759"/>
<dbReference type="OMA" id="ITIWMEL"/>
<dbReference type="InterPro" id="IPR021109">
    <property type="entry name" value="Peptidase_aspartic_dom_sf"/>
</dbReference>
<evidence type="ECO:0000256" key="9">
    <source>
        <dbReference type="ARBA" id="ARBA00023157"/>
    </source>
</evidence>